<name>A0A1Y0ZG45_9HYPH</name>
<reference evidence="2 3" key="1">
    <citation type="journal article" date="2015" name="Genome Announc.">
        <title>Complete Genome Sequence of Methylobacterium aquaticum Strain 22A, Isolated from Racomitrium japonicum Moss.</title>
        <authorList>
            <person name="Tani A."/>
            <person name="Ogura Y."/>
            <person name="Hayashi T."/>
            <person name="Kimbara K."/>
        </authorList>
    </citation>
    <scope>NUCLEOTIDE SEQUENCE [LARGE SCALE GENOMIC DNA]</scope>
    <source>
        <strain evidence="2 3">MA-22A</strain>
    </source>
</reference>
<feature type="region of interest" description="Disordered" evidence="1">
    <location>
        <begin position="1"/>
        <end position="48"/>
    </location>
</feature>
<organism evidence="2 3">
    <name type="scientific">Methylobacterium aquaticum</name>
    <dbReference type="NCBI Taxonomy" id="270351"/>
    <lineage>
        <taxon>Bacteria</taxon>
        <taxon>Pseudomonadati</taxon>
        <taxon>Pseudomonadota</taxon>
        <taxon>Alphaproteobacteria</taxon>
        <taxon>Hyphomicrobiales</taxon>
        <taxon>Methylobacteriaceae</taxon>
        <taxon>Methylobacterium</taxon>
    </lineage>
</organism>
<accession>A0A1Y0ZG45</accession>
<dbReference type="KEGG" id="maqu:Maq22A_c28200"/>
<dbReference type="Proteomes" id="UP000061432">
    <property type="component" value="Chromosome"/>
</dbReference>
<evidence type="ECO:0000256" key="1">
    <source>
        <dbReference type="SAM" id="MobiDB-lite"/>
    </source>
</evidence>
<evidence type="ECO:0000313" key="2">
    <source>
        <dbReference type="EMBL" id="BAR47146.1"/>
    </source>
</evidence>
<proteinExistence type="predicted"/>
<reference evidence="3" key="2">
    <citation type="submission" date="2015-01" db="EMBL/GenBank/DDBJ databases">
        <title>Complete genome sequence of Methylobacterium aquaticum strain 22A.</title>
        <authorList>
            <person name="Tani A."/>
            <person name="Ogura Y."/>
            <person name="Hayashi T."/>
        </authorList>
    </citation>
    <scope>NUCLEOTIDE SEQUENCE [LARGE SCALE GENOMIC DNA]</scope>
    <source>
        <strain evidence="3">MA-22A</strain>
    </source>
</reference>
<dbReference type="AlphaFoldDB" id="A0A1Y0ZG45"/>
<evidence type="ECO:0000313" key="3">
    <source>
        <dbReference type="Proteomes" id="UP000061432"/>
    </source>
</evidence>
<dbReference type="EMBL" id="AP014704">
    <property type="protein sequence ID" value="BAR47146.1"/>
    <property type="molecule type" value="Genomic_DNA"/>
</dbReference>
<gene>
    <name evidence="2" type="ORF">Maq22A_c28200</name>
</gene>
<protein>
    <submittedName>
        <fullName evidence="2">Uncharacterized protein</fullName>
    </submittedName>
</protein>
<sequence length="131" mass="13867">MARRRQVGVPSGARGTPRRGPIPGSRPTSILAPGTVGARNPGFSARRPVEARPCRGQLYGTCRPRIQLSGDPGGLARVVPRLCPNPARALSRTDRVVVQGLATRAEAVVPAAVNRRPGFRGLVRRSIHSPG</sequence>
<dbReference type="STRING" id="270351.Maq22A_c28200"/>